<dbReference type="SUPFAM" id="SSF51445">
    <property type="entry name" value="(Trans)glycosidases"/>
    <property type="match status" value="1"/>
</dbReference>
<evidence type="ECO:0000313" key="6">
    <source>
        <dbReference type="Proteomes" id="UP000220251"/>
    </source>
</evidence>
<comment type="similarity">
    <text evidence="1 4">Belongs to the glycosyl hydrolase 1 family.</text>
</comment>
<keyword evidence="3" id="KW-0326">Glycosidase</keyword>
<accession>A0A0H5E7K9</accession>
<dbReference type="RefSeq" id="WP_098039181.1">
    <property type="nucleotide sequence ID" value="NZ_CWGJ01000027.1"/>
</dbReference>
<dbReference type="PANTHER" id="PTHR10353:SF209">
    <property type="entry name" value="GALACTOLIPID GALACTOSYLTRANSFERASE SFR2, CHLOROPLASTIC"/>
    <property type="match status" value="1"/>
</dbReference>
<dbReference type="InterPro" id="IPR017853">
    <property type="entry name" value="GH"/>
</dbReference>
<dbReference type="InterPro" id="IPR001360">
    <property type="entry name" value="Glyco_hydro_1"/>
</dbReference>
<gene>
    <name evidence="5" type="ORF">ELAC_1988</name>
</gene>
<organism evidence="5 6">
    <name type="scientific">Estrella lausannensis</name>
    <dbReference type="NCBI Taxonomy" id="483423"/>
    <lineage>
        <taxon>Bacteria</taxon>
        <taxon>Pseudomonadati</taxon>
        <taxon>Chlamydiota</taxon>
        <taxon>Chlamydiia</taxon>
        <taxon>Parachlamydiales</taxon>
        <taxon>Candidatus Criblamydiaceae</taxon>
        <taxon>Estrella</taxon>
    </lineage>
</organism>
<dbReference type="OrthoDB" id="9765195at2"/>
<dbReference type="GO" id="GO:0005975">
    <property type="term" value="P:carbohydrate metabolic process"/>
    <property type="evidence" value="ECO:0007669"/>
    <property type="project" value="InterPro"/>
</dbReference>
<dbReference type="PRINTS" id="PR00131">
    <property type="entry name" value="GLHYDRLASE1"/>
</dbReference>
<reference evidence="6" key="1">
    <citation type="submission" date="2015-06" db="EMBL/GenBank/DDBJ databases">
        <authorList>
            <person name="Bertelli C."/>
        </authorList>
    </citation>
    <scope>NUCLEOTIDE SEQUENCE [LARGE SCALE GENOMIC DNA]</scope>
    <source>
        <strain evidence="6">CRIB-30</strain>
    </source>
</reference>
<protein>
    <submittedName>
        <fullName evidence="5">Glycosyl hydrolase</fullName>
    </submittedName>
</protein>
<evidence type="ECO:0000256" key="3">
    <source>
        <dbReference type="ARBA" id="ARBA00023295"/>
    </source>
</evidence>
<dbReference type="Gene3D" id="3.20.20.80">
    <property type="entry name" value="Glycosidases"/>
    <property type="match status" value="1"/>
</dbReference>
<evidence type="ECO:0000256" key="1">
    <source>
        <dbReference type="ARBA" id="ARBA00010838"/>
    </source>
</evidence>
<dbReference type="Pfam" id="PF00232">
    <property type="entry name" value="Glyco_hydro_1"/>
    <property type="match status" value="1"/>
</dbReference>
<evidence type="ECO:0000313" key="5">
    <source>
        <dbReference type="EMBL" id="CRX39310.1"/>
    </source>
</evidence>
<sequence>MNFVDSTKLVSLFDFERSPNWSQKISADIKIGVATSALQVDGGDNHTNSNWHLFEKGCKADGSPNIERGETSGIALDFWNHPEVLIEKLKELGLKNYRFSVEWSSICPRRGEYSEEALKKYEDLCSMLLREGIEPLITLHHFSDPIWFEQMGGFEHDQNIADFVDFSKVVYQRLSPYVKNWVTFNEPSIYAFQGWIRGVFPPAKKDAALCGIVLRNLMKAHCDVYDALKAMDGYKDSKIGIAHQALRFRPYSFLESVPCELLTRVTHNAVMDFFKTGNFCFELPDYLNYVGGILQIPGSAHVTYSRPDIHEKFDFFAVQYYTDPLISAIWKSTYDKEGGGKMTNMPFRFYPQGLATLLEECRELKKPIWITETGAAAPEPDQKEFIKKALKVASYARETGVPVERVYLWTLADNFEWDMGWMEKPEGFGLYDFNPNTHEYRLRPSGKFIQKLLRKTSKNEIV</sequence>
<dbReference type="EMBL" id="CWGJ01000027">
    <property type="protein sequence ID" value="CRX39310.1"/>
    <property type="molecule type" value="Genomic_DNA"/>
</dbReference>
<name>A0A0H5E7K9_9BACT</name>
<dbReference type="GO" id="GO:0008422">
    <property type="term" value="F:beta-glucosidase activity"/>
    <property type="evidence" value="ECO:0007669"/>
    <property type="project" value="TreeGrafter"/>
</dbReference>
<evidence type="ECO:0000256" key="4">
    <source>
        <dbReference type="RuleBase" id="RU003690"/>
    </source>
</evidence>
<proteinExistence type="inferred from homology"/>
<evidence type="ECO:0000256" key="2">
    <source>
        <dbReference type="ARBA" id="ARBA00022801"/>
    </source>
</evidence>
<keyword evidence="2 5" id="KW-0378">Hydrolase</keyword>
<dbReference type="AlphaFoldDB" id="A0A0H5E7K9"/>
<dbReference type="Proteomes" id="UP000220251">
    <property type="component" value="Unassembled WGS sequence"/>
</dbReference>
<keyword evidence="6" id="KW-1185">Reference proteome</keyword>
<dbReference type="PANTHER" id="PTHR10353">
    <property type="entry name" value="GLYCOSYL HYDROLASE"/>
    <property type="match status" value="1"/>
</dbReference>